<keyword evidence="1" id="KW-0067">ATP-binding</keyword>
<protein>
    <recommendedName>
        <fullName evidence="2">Protein kinase domain-containing protein</fullName>
    </recommendedName>
</protein>
<accession>A0A3B3DXE8</accession>
<evidence type="ECO:0000313" key="3">
    <source>
        <dbReference type="Ensembl" id="ENSOMEP00000033995.1"/>
    </source>
</evidence>
<dbReference type="GeneTree" id="ENSGT00940000177779"/>
<dbReference type="AlphaFoldDB" id="A0A3B3DXE8"/>
<evidence type="ECO:0000259" key="2">
    <source>
        <dbReference type="PROSITE" id="PS50011"/>
    </source>
</evidence>
<proteinExistence type="predicted"/>
<keyword evidence="1" id="KW-0547">Nucleotide-binding</keyword>
<dbReference type="GO" id="GO:0004672">
    <property type="term" value="F:protein kinase activity"/>
    <property type="evidence" value="ECO:0007669"/>
    <property type="project" value="InterPro"/>
</dbReference>
<dbReference type="Gene3D" id="3.30.200.20">
    <property type="entry name" value="Phosphorylase Kinase, domain 1"/>
    <property type="match status" value="1"/>
</dbReference>
<feature type="domain" description="Protein kinase" evidence="2">
    <location>
        <begin position="19"/>
        <end position="71"/>
    </location>
</feature>
<dbReference type="SUPFAM" id="SSF56112">
    <property type="entry name" value="Protein kinase-like (PK-like)"/>
    <property type="match status" value="1"/>
</dbReference>
<feature type="binding site" evidence="1">
    <location>
        <position position="48"/>
    </location>
    <ligand>
        <name>ATP</name>
        <dbReference type="ChEBI" id="CHEBI:30616"/>
    </ligand>
</feature>
<dbReference type="PaxDb" id="30732-ENSOMEP00000033995"/>
<dbReference type="PROSITE" id="PS00107">
    <property type="entry name" value="PROTEIN_KINASE_ATP"/>
    <property type="match status" value="1"/>
</dbReference>
<sequence>MKKVEDLKCVEEVKVRMKKSVEKFLGEGTFGKVAKCREVATNQEVAVKILKSKYKDAGMYYNKASQKKYKN</sequence>
<dbReference type="InterPro" id="IPR017441">
    <property type="entry name" value="Protein_kinase_ATP_BS"/>
</dbReference>
<dbReference type="InterPro" id="IPR011009">
    <property type="entry name" value="Kinase-like_dom_sf"/>
</dbReference>
<keyword evidence="4" id="KW-1185">Reference proteome</keyword>
<reference evidence="3" key="2">
    <citation type="submission" date="2025-09" db="UniProtKB">
        <authorList>
            <consortium name="Ensembl"/>
        </authorList>
    </citation>
    <scope>IDENTIFICATION</scope>
</reference>
<dbReference type="InterPro" id="IPR000719">
    <property type="entry name" value="Prot_kinase_dom"/>
</dbReference>
<dbReference type="PROSITE" id="PS50011">
    <property type="entry name" value="PROTEIN_KINASE_DOM"/>
    <property type="match status" value="1"/>
</dbReference>
<evidence type="ECO:0000313" key="4">
    <source>
        <dbReference type="Proteomes" id="UP000261560"/>
    </source>
</evidence>
<organism evidence="3 4">
    <name type="scientific">Oryzias melastigma</name>
    <name type="common">Marine medaka</name>
    <dbReference type="NCBI Taxonomy" id="30732"/>
    <lineage>
        <taxon>Eukaryota</taxon>
        <taxon>Metazoa</taxon>
        <taxon>Chordata</taxon>
        <taxon>Craniata</taxon>
        <taxon>Vertebrata</taxon>
        <taxon>Euteleostomi</taxon>
        <taxon>Actinopterygii</taxon>
        <taxon>Neopterygii</taxon>
        <taxon>Teleostei</taxon>
        <taxon>Neoteleostei</taxon>
        <taxon>Acanthomorphata</taxon>
        <taxon>Ovalentaria</taxon>
        <taxon>Atherinomorphae</taxon>
        <taxon>Beloniformes</taxon>
        <taxon>Adrianichthyidae</taxon>
        <taxon>Oryziinae</taxon>
        <taxon>Oryzias</taxon>
    </lineage>
</organism>
<dbReference type="Ensembl" id="ENSOMET00000027599.1">
    <property type="protein sequence ID" value="ENSOMEP00000033995.1"/>
    <property type="gene ID" value="ENSOMEG00000020314.1"/>
</dbReference>
<reference evidence="3" key="1">
    <citation type="submission" date="2025-08" db="UniProtKB">
        <authorList>
            <consortium name="Ensembl"/>
        </authorList>
    </citation>
    <scope>IDENTIFICATION</scope>
</reference>
<dbReference type="Proteomes" id="UP000261560">
    <property type="component" value="Unplaced"/>
</dbReference>
<name>A0A3B3DXE8_ORYME</name>
<dbReference type="GO" id="GO:0005524">
    <property type="term" value="F:ATP binding"/>
    <property type="evidence" value="ECO:0007669"/>
    <property type="project" value="UniProtKB-UniRule"/>
</dbReference>
<evidence type="ECO:0000256" key="1">
    <source>
        <dbReference type="PROSITE-ProRule" id="PRU10141"/>
    </source>
</evidence>